<keyword evidence="4 9" id="KW-0276">Fatty acid metabolism</keyword>
<name>A0AAC9UNS9_LATCU</name>
<keyword evidence="8 9" id="KW-0012">Acyltransferase</keyword>
<dbReference type="InterPro" id="IPR013751">
    <property type="entry name" value="ACP_syn_III_N"/>
</dbReference>
<dbReference type="GO" id="GO:0004315">
    <property type="term" value="F:3-oxoacyl-[acyl-carrier-protein] synthase activity"/>
    <property type="evidence" value="ECO:0007669"/>
    <property type="project" value="InterPro"/>
</dbReference>
<evidence type="ECO:0000259" key="11">
    <source>
        <dbReference type="Pfam" id="PF08545"/>
    </source>
</evidence>
<evidence type="ECO:0000256" key="8">
    <source>
        <dbReference type="ARBA" id="ARBA00023315"/>
    </source>
</evidence>
<dbReference type="RefSeq" id="WP_089556661.1">
    <property type="nucleotide sequence ID" value="NZ_CP022474.1"/>
</dbReference>
<evidence type="ECO:0000313" key="13">
    <source>
        <dbReference type="Proteomes" id="UP000199749"/>
    </source>
</evidence>
<keyword evidence="5 9" id="KW-0443">Lipid metabolism</keyword>
<proteinExistence type="inferred from homology"/>
<dbReference type="Proteomes" id="UP000199749">
    <property type="component" value="Chromosome"/>
</dbReference>
<dbReference type="Pfam" id="PF08545">
    <property type="entry name" value="ACP_syn_III"/>
    <property type="match status" value="1"/>
</dbReference>
<dbReference type="InterPro" id="IPR013747">
    <property type="entry name" value="ACP_syn_III_C"/>
</dbReference>
<feature type="domain" description="Beta-ketoacyl-[acyl-carrier-protein] synthase III N-terminal" evidence="11">
    <location>
        <begin position="105"/>
        <end position="171"/>
    </location>
</feature>
<keyword evidence="6 9" id="KW-0275">Fatty acid biosynthesis</keyword>
<dbReference type="SUPFAM" id="SSF53901">
    <property type="entry name" value="Thiolase-like"/>
    <property type="match status" value="1"/>
</dbReference>
<evidence type="ECO:0000256" key="5">
    <source>
        <dbReference type="ARBA" id="ARBA00023098"/>
    </source>
</evidence>
<sequence>MAYRIIATASAVPDKIVTNDDLAEILETSNDWIESRTGIIERHMAVDENTSDLCYRVAEKLLAQANVAPEQIKAIIVATMTPDYYTPATAAIVQGKLGATHAFAFDISAACSGFTYALSVARGYIQFSTDYVLVIGGEVTSKVLDWSDRSSAVLFGDGAAGVLLQGTPAEADGWYGEQLLTIGSQSEQLTSGYTPVTQANFGQVGQTHIQSSFFQMSGQAIYQFSTRQVPQAIETAVLAAGLSLDQVDHFLVHQANARLITRMASKLNQPLSKFPMNLQHYGNTSAASIPLLLAEQVATGQIKRGDLCVLCGFGGGLTIGIQIIQY</sequence>
<dbReference type="HAMAP" id="MF_01815">
    <property type="entry name" value="FabH"/>
    <property type="match status" value="1"/>
</dbReference>
<evidence type="ECO:0000256" key="4">
    <source>
        <dbReference type="ARBA" id="ARBA00022832"/>
    </source>
</evidence>
<comment type="subunit">
    <text evidence="9">Homodimer.</text>
</comment>
<organism evidence="12 13">
    <name type="scientific">Latilactobacillus curvatus</name>
    <name type="common">Lactobacillus curvatus</name>
    <dbReference type="NCBI Taxonomy" id="28038"/>
    <lineage>
        <taxon>Bacteria</taxon>
        <taxon>Bacillati</taxon>
        <taxon>Bacillota</taxon>
        <taxon>Bacilli</taxon>
        <taxon>Lactobacillales</taxon>
        <taxon>Lactobacillaceae</taxon>
        <taxon>Latilactobacillus</taxon>
    </lineage>
</organism>
<gene>
    <name evidence="9" type="primary">fabH</name>
    <name evidence="12" type="ORF">CG419_05005</name>
</gene>
<keyword evidence="7 9" id="KW-0511">Multifunctional enzyme</keyword>
<comment type="function">
    <text evidence="9">Catalyzes the condensation reaction of fatty acid synthesis by the addition to an acyl acceptor of two carbons from malonyl-ACP. Catalyzes the first condensation reaction which initiates fatty acid synthesis and may therefore play a role in governing the total rate of fatty acid production. Possesses both acetoacetyl-ACP synthase and acetyl transacylase activities. Its substrate specificity determines the biosynthesis of branched-chain and/or straight-chain of fatty acids.</text>
</comment>
<evidence type="ECO:0000256" key="3">
    <source>
        <dbReference type="ARBA" id="ARBA00022679"/>
    </source>
</evidence>
<comment type="subcellular location">
    <subcellularLocation>
        <location evidence="9">Cytoplasm</location>
    </subcellularLocation>
</comment>
<keyword evidence="9" id="KW-0963">Cytoplasm</keyword>
<evidence type="ECO:0000259" key="10">
    <source>
        <dbReference type="Pfam" id="PF08541"/>
    </source>
</evidence>
<comment type="catalytic activity">
    <reaction evidence="9">
        <text>malonyl-[ACP] + acetyl-CoA + H(+) = 3-oxobutanoyl-[ACP] + CO2 + CoA</text>
        <dbReference type="Rhea" id="RHEA:12080"/>
        <dbReference type="Rhea" id="RHEA-COMP:9623"/>
        <dbReference type="Rhea" id="RHEA-COMP:9625"/>
        <dbReference type="ChEBI" id="CHEBI:15378"/>
        <dbReference type="ChEBI" id="CHEBI:16526"/>
        <dbReference type="ChEBI" id="CHEBI:57287"/>
        <dbReference type="ChEBI" id="CHEBI:57288"/>
        <dbReference type="ChEBI" id="CHEBI:78449"/>
        <dbReference type="ChEBI" id="CHEBI:78450"/>
        <dbReference type="EC" id="2.3.1.180"/>
    </reaction>
</comment>
<evidence type="ECO:0000313" key="12">
    <source>
        <dbReference type="EMBL" id="ASN60027.1"/>
    </source>
</evidence>
<comment type="domain">
    <text evidence="9">The last Arg residue of the ACP-binding site is essential for the weak association between ACP/AcpP and FabH.</text>
</comment>
<comment type="pathway">
    <text evidence="9">Lipid metabolism; fatty acid biosynthesis.</text>
</comment>
<dbReference type="InterPro" id="IPR016039">
    <property type="entry name" value="Thiolase-like"/>
</dbReference>
<dbReference type="EC" id="2.3.1.180" evidence="9"/>
<evidence type="ECO:0000256" key="9">
    <source>
        <dbReference type="HAMAP-Rule" id="MF_01815"/>
    </source>
</evidence>
<dbReference type="EMBL" id="CP022474">
    <property type="protein sequence ID" value="ASN60027.1"/>
    <property type="molecule type" value="Genomic_DNA"/>
</dbReference>
<evidence type="ECO:0000256" key="2">
    <source>
        <dbReference type="ARBA" id="ARBA00022516"/>
    </source>
</evidence>
<dbReference type="InterPro" id="IPR004655">
    <property type="entry name" value="FabH"/>
</dbReference>
<dbReference type="GO" id="GO:0033818">
    <property type="term" value="F:beta-ketoacyl-acyl-carrier-protein synthase III activity"/>
    <property type="evidence" value="ECO:0007669"/>
    <property type="project" value="UniProtKB-UniRule"/>
</dbReference>
<evidence type="ECO:0000256" key="6">
    <source>
        <dbReference type="ARBA" id="ARBA00023160"/>
    </source>
</evidence>
<dbReference type="GO" id="GO:0006633">
    <property type="term" value="P:fatty acid biosynthetic process"/>
    <property type="evidence" value="ECO:0007669"/>
    <property type="project" value="UniProtKB-UniRule"/>
</dbReference>
<dbReference type="AlphaFoldDB" id="A0AAC9UNS9"/>
<dbReference type="Pfam" id="PF08541">
    <property type="entry name" value="ACP_syn_III_C"/>
    <property type="match status" value="1"/>
</dbReference>
<dbReference type="Gene3D" id="3.40.47.10">
    <property type="match status" value="1"/>
</dbReference>
<feature type="active site" evidence="9">
    <location>
        <position position="111"/>
    </location>
</feature>
<dbReference type="NCBIfam" id="NF006829">
    <property type="entry name" value="PRK09352.1"/>
    <property type="match status" value="1"/>
</dbReference>
<dbReference type="GO" id="GO:0005737">
    <property type="term" value="C:cytoplasm"/>
    <property type="evidence" value="ECO:0007669"/>
    <property type="project" value="UniProtKB-SubCell"/>
</dbReference>
<feature type="active site" evidence="9">
    <location>
        <position position="253"/>
    </location>
</feature>
<dbReference type="CDD" id="cd00830">
    <property type="entry name" value="KAS_III"/>
    <property type="match status" value="1"/>
</dbReference>
<reference evidence="12 13" key="1">
    <citation type="submission" date="2017-07" db="EMBL/GenBank/DDBJ databases">
        <title>Lactobacillus curvatus MRS6 whole genome.</title>
        <authorList>
            <person name="Jans C."/>
            <person name="Lagler S."/>
            <person name="Lacroix C."/>
            <person name="Meile L."/>
            <person name="Stevens M.J.A."/>
        </authorList>
    </citation>
    <scope>NUCLEOTIDE SEQUENCE [LARGE SCALE GENOMIC DNA]</scope>
    <source>
        <strain evidence="12 13">MRS6</strain>
    </source>
</reference>
<dbReference type="NCBIfam" id="TIGR00747">
    <property type="entry name" value="fabH"/>
    <property type="match status" value="1"/>
</dbReference>
<comment type="similarity">
    <text evidence="1 9">Belongs to the thiolase-like superfamily. FabH family.</text>
</comment>
<evidence type="ECO:0000256" key="7">
    <source>
        <dbReference type="ARBA" id="ARBA00023268"/>
    </source>
</evidence>
<feature type="active site" evidence="9">
    <location>
        <position position="283"/>
    </location>
</feature>
<protein>
    <recommendedName>
        <fullName evidence="9">Beta-ketoacyl-[acyl-carrier-protein] synthase III</fullName>
        <shortName evidence="9">Beta-ketoacyl-ACP synthase III</shortName>
        <shortName evidence="9">KAS III</shortName>
        <ecNumber evidence="9">2.3.1.180</ecNumber>
    </recommendedName>
    <alternativeName>
        <fullName evidence="9">3-oxoacyl-[acyl-carrier-protein] synthase 3</fullName>
    </alternativeName>
    <alternativeName>
        <fullName evidence="9">3-oxoacyl-[acyl-carrier-protein] synthase III</fullName>
    </alternativeName>
</protein>
<feature type="domain" description="Beta-ketoacyl-[acyl-carrier-protein] synthase III C-terminal" evidence="10">
    <location>
        <begin position="239"/>
        <end position="326"/>
    </location>
</feature>
<keyword evidence="2 9" id="KW-0444">Lipid biosynthesis</keyword>
<evidence type="ECO:0000256" key="1">
    <source>
        <dbReference type="ARBA" id="ARBA00008642"/>
    </source>
</evidence>
<feature type="region of interest" description="ACP-binding" evidence="9">
    <location>
        <begin position="254"/>
        <end position="258"/>
    </location>
</feature>
<accession>A0AAC9UNS9</accession>
<dbReference type="PANTHER" id="PTHR43091:SF1">
    <property type="entry name" value="BETA-KETOACYL-[ACYL-CARRIER-PROTEIN] SYNTHASE III, CHLOROPLASTIC"/>
    <property type="match status" value="1"/>
</dbReference>
<keyword evidence="3 9" id="KW-0808">Transferase</keyword>
<dbReference type="PANTHER" id="PTHR43091">
    <property type="entry name" value="3-OXOACYL-[ACYL-CARRIER-PROTEIN] SYNTHASE"/>
    <property type="match status" value="1"/>
</dbReference>